<evidence type="ECO:0000256" key="9">
    <source>
        <dbReference type="ARBA" id="ARBA00022679"/>
    </source>
</evidence>
<evidence type="ECO:0000259" key="23">
    <source>
        <dbReference type="PROSITE" id="PS50011"/>
    </source>
</evidence>
<dbReference type="GO" id="GO:0005813">
    <property type="term" value="C:centrosome"/>
    <property type="evidence" value="ECO:0007669"/>
    <property type="project" value="UniProtKB-SubCell"/>
</dbReference>
<accession>A0A2U9C452</accession>
<keyword evidence="11 24" id="KW-0418">Kinase</keyword>
<dbReference type="GO" id="GO:0005634">
    <property type="term" value="C:nucleus"/>
    <property type="evidence" value="ECO:0007669"/>
    <property type="project" value="UniProtKB-SubCell"/>
</dbReference>
<dbReference type="PROSITE" id="PS00108">
    <property type="entry name" value="PROTEIN_KINASE_ST"/>
    <property type="match status" value="1"/>
</dbReference>
<evidence type="ECO:0000256" key="16">
    <source>
        <dbReference type="ARBA" id="ARBA00047811"/>
    </source>
</evidence>
<dbReference type="InterPro" id="IPR017441">
    <property type="entry name" value="Protein_kinase_ATP_BS"/>
</dbReference>
<dbReference type="GO" id="GO:0032839">
    <property type="term" value="C:dendrite cytoplasm"/>
    <property type="evidence" value="ECO:0007669"/>
    <property type="project" value="TreeGrafter"/>
</dbReference>
<dbReference type="Gene3D" id="3.30.200.20">
    <property type="entry name" value="Phosphorylase Kinase, domain 1"/>
    <property type="match status" value="1"/>
</dbReference>
<dbReference type="EMBL" id="CP026254">
    <property type="protein sequence ID" value="AWP11381.1"/>
    <property type="molecule type" value="Genomic_DNA"/>
</dbReference>
<dbReference type="GO" id="GO:0045773">
    <property type="term" value="P:positive regulation of axon extension"/>
    <property type="evidence" value="ECO:0007669"/>
    <property type="project" value="TreeGrafter"/>
</dbReference>
<evidence type="ECO:0000313" key="25">
    <source>
        <dbReference type="Proteomes" id="UP000246464"/>
    </source>
</evidence>
<dbReference type="GO" id="GO:0004693">
    <property type="term" value="F:cyclin-dependent protein serine/threonine kinase activity"/>
    <property type="evidence" value="ECO:0007669"/>
    <property type="project" value="UniProtKB-EC"/>
</dbReference>
<evidence type="ECO:0000256" key="17">
    <source>
        <dbReference type="ARBA" id="ARBA00048367"/>
    </source>
</evidence>
<keyword evidence="14" id="KW-0539">Nucleus</keyword>
<feature type="compositionally biased region" description="Polar residues" evidence="22">
    <location>
        <begin position="368"/>
        <end position="377"/>
    </location>
</feature>
<sequence length="999" mass="111321">MKIPDNGDVMNKFEVLGIVGEGAYGVVLKCRHKDTNEIVAIKKFKDSEENEEVKETTLRELKMLRTLKQENIVELKEAFRRRGKLYLVFEYVEKNMLELLEELPNGVPTEKARNYIFQLIKAIHWCHKHDIVHRDIKPENLLISSDDILKLCDFGFARNLSEGTDANYTEYVATRWYRSPELLLGAPYGKAVDMWSVGCILGELSDGQPLFPGESEIDQLFTIQKVLGPLPPEQMKLFYNNPRFHGLRFPAVNHPQTLERRYLGIIGGGLLDLLKNLLLLNPTERFLTEQSLNHHAFQTLRLVERPGPPTPTPVRSSKRKPHHGDNTTPSRSHGGKSSGGHRSSSRECSSLPRHEDPHPSNDGFLNGNMPTAINLSPTLHPKSYQPQIFNHSTSCSMDLASSNLPHLLSPGEAKSKGDFEMNLGSKVSDGPGAKYLKSNFRSQQHRHSFVEGKTNTLQTGEKHSRHSYMDSHGSTPSSKFAYLNLSKSYGTLSDAKSVGNLNDVHLYADEPTSRYFPSSCLDLTAPSSPAARRVDRLGPGTAGRGSTRSERESNTLDSSYRRSSTRHKASEEAKSPDALDPGESSAERSHGHSLSAPHDPLPYGPGYTSPFSSQQRPHRHSMYVRRDHQRTHGADEGLTVGQGMPTRASSLQLLSPQLQHRTLPHHPGGSSREEDMSRSEQAPTEVLRSRPPIRDSTRDNTASFHTQRQKSEVGLYHVQKTEDGGSSKENRNIYSESMPRRVGSFYRVPSPRPDNSFHDGRGQSRGSGLSGDGSSLANHSKRQPTFDPWTGPDTLVLNPSEPPKEKEKQGFFRAIKKKKKKSQMVPTDGVDTVIQKSSRSSGHQSSRHRTRDKSRDRDQERDRDRDKDWPPEKLSDSHSPSQPLKSLRKLLHLSSSSSNQPAPADMRYQPLPNSASAQGGFTDSRGHSGVSTPQLKGRQTGYPLPGQLESGWHSSALGRPEGNPYPEQMGIKGGQNGHGFGRPSRSRMPNLNDLKETAL</sequence>
<dbReference type="SUPFAM" id="SSF56112">
    <property type="entry name" value="Protein kinase-like (PK-like)"/>
    <property type="match status" value="1"/>
</dbReference>
<feature type="compositionally biased region" description="Low complexity" evidence="22">
    <location>
        <begin position="340"/>
        <end position="351"/>
    </location>
</feature>
<feature type="region of interest" description="Disordered" evidence="22">
    <location>
        <begin position="299"/>
        <end position="379"/>
    </location>
</feature>
<evidence type="ECO:0000256" key="20">
    <source>
        <dbReference type="ARBA" id="ARBA00068080"/>
    </source>
</evidence>
<dbReference type="Proteomes" id="UP000246464">
    <property type="component" value="Chromosome 12"/>
</dbReference>
<dbReference type="PROSITE" id="PS50011">
    <property type="entry name" value="PROTEIN_KINASE_DOM"/>
    <property type="match status" value="1"/>
</dbReference>
<keyword evidence="15" id="KW-0966">Cell projection</keyword>
<organism evidence="24 25">
    <name type="scientific">Scophthalmus maximus</name>
    <name type="common">Turbot</name>
    <name type="synonym">Psetta maxima</name>
    <dbReference type="NCBI Taxonomy" id="52904"/>
    <lineage>
        <taxon>Eukaryota</taxon>
        <taxon>Metazoa</taxon>
        <taxon>Chordata</taxon>
        <taxon>Craniata</taxon>
        <taxon>Vertebrata</taxon>
        <taxon>Euteleostomi</taxon>
        <taxon>Actinopterygii</taxon>
        <taxon>Neopterygii</taxon>
        <taxon>Teleostei</taxon>
        <taxon>Neoteleostei</taxon>
        <taxon>Acanthomorphata</taxon>
        <taxon>Carangaria</taxon>
        <taxon>Pleuronectiformes</taxon>
        <taxon>Pleuronectoidei</taxon>
        <taxon>Scophthalmidae</taxon>
        <taxon>Scophthalmus</taxon>
    </lineage>
</organism>
<feature type="compositionally biased region" description="Gly residues" evidence="22">
    <location>
        <begin position="971"/>
        <end position="980"/>
    </location>
</feature>
<dbReference type="InterPro" id="IPR011009">
    <property type="entry name" value="Kinase-like_dom_sf"/>
</dbReference>
<dbReference type="PANTHER" id="PTHR24056">
    <property type="entry name" value="CELL DIVISION PROTEIN KINASE"/>
    <property type="match status" value="1"/>
</dbReference>
<keyword evidence="6" id="KW-0963">Cytoplasm</keyword>
<evidence type="ECO:0000256" key="14">
    <source>
        <dbReference type="ARBA" id="ARBA00023242"/>
    </source>
</evidence>
<dbReference type="InterPro" id="IPR000719">
    <property type="entry name" value="Prot_kinase_dom"/>
</dbReference>
<evidence type="ECO:0000256" key="1">
    <source>
        <dbReference type="ARBA" id="ARBA00004120"/>
    </source>
</evidence>
<dbReference type="InterPro" id="IPR050108">
    <property type="entry name" value="CDK"/>
</dbReference>
<evidence type="ECO:0000256" key="3">
    <source>
        <dbReference type="ARBA" id="ARBA00004300"/>
    </source>
</evidence>
<dbReference type="STRING" id="52904.ENSSMAP00000031241"/>
<dbReference type="FunFam" id="3.30.200.20:FF:001093">
    <property type="entry name" value="Cyclin-dependent kinase-like 5"/>
    <property type="match status" value="1"/>
</dbReference>
<comment type="subunit">
    <text evidence="19">Interacts with MECP2.</text>
</comment>
<keyword evidence="10 21" id="KW-0547">Nucleotide-binding</keyword>
<evidence type="ECO:0000256" key="12">
    <source>
        <dbReference type="ARBA" id="ARBA00022840"/>
    </source>
</evidence>
<comment type="similarity">
    <text evidence="4">Belongs to the protein kinase superfamily. CMGC Ser/Thr protein kinase family. CDC2/CDKX subfamily.</text>
</comment>
<feature type="binding site" evidence="21">
    <location>
        <position position="43"/>
    </location>
    <ligand>
        <name>ATP</name>
        <dbReference type="ChEBI" id="CHEBI:30616"/>
    </ligand>
</feature>
<name>A0A2U9C452_SCOMX</name>
<feature type="compositionally biased region" description="Basic and acidic residues" evidence="22">
    <location>
        <begin position="853"/>
        <end position="876"/>
    </location>
</feature>
<dbReference type="InterPro" id="IPR008271">
    <property type="entry name" value="Ser/Thr_kinase_AS"/>
</dbReference>
<comment type="catalytic activity">
    <reaction evidence="17">
        <text>L-seryl-[protein] + ATP = O-phospho-L-seryl-[protein] + ADP + H(+)</text>
        <dbReference type="Rhea" id="RHEA:17989"/>
        <dbReference type="Rhea" id="RHEA-COMP:9863"/>
        <dbReference type="Rhea" id="RHEA-COMP:11604"/>
        <dbReference type="ChEBI" id="CHEBI:15378"/>
        <dbReference type="ChEBI" id="CHEBI:29999"/>
        <dbReference type="ChEBI" id="CHEBI:30616"/>
        <dbReference type="ChEBI" id="CHEBI:83421"/>
        <dbReference type="ChEBI" id="CHEBI:456216"/>
        <dbReference type="EC" id="2.7.11.22"/>
    </reaction>
</comment>
<evidence type="ECO:0000256" key="13">
    <source>
        <dbReference type="ARBA" id="ARBA00023212"/>
    </source>
</evidence>
<dbReference type="AlphaFoldDB" id="A0A2U9C452"/>
<feature type="region of interest" description="Disordered" evidence="22">
    <location>
        <begin position="455"/>
        <end position="475"/>
    </location>
</feature>
<feature type="compositionally biased region" description="Basic and acidic residues" evidence="22">
    <location>
        <begin position="568"/>
        <end position="577"/>
    </location>
</feature>
<evidence type="ECO:0000256" key="4">
    <source>
        <dbReference type="ARBA" id="ARBA00006485"/>
    </source>
</evidence>
<dbReference type="GO" id="GO:0050773">
    <property type="term" value="P:regulation of dendrite development"/>
    <property type="evidence" value="ECO:0007669"/>
    <property type="project" value="TreeGrafter"/>
</dbReference>
<comment type="catalytic activity">
    <reaction evidence="16">
        <text>L-threonyl-[protein] + ATP = O-phospho-L-threonyl-[protein] + ADP + H(+)</text>
        <dbReference type="Rhea" id="RHEA:46608"/>
        <dbReference type="Rhea" id="RHEA-COMP:11060"/>
        <dbReference type="Rhea" id="RHEA-COMP:11605"/>
        <dbReference type="ChEBI" id="CHEBI:15378"/>
        <dbReference type="ChEBI" id="CHEBI:30013"/>
        <dbReference type="ChEBI" id="CHEBI:30616"/>
        <dbReference type="ChEBI" id="CHEBI:61977"/>
        <dbReference type="ChEBI" id="CHEBI:456216"/>
        <dbReference type="EC" id="2.7.11.22"/>
    </reaction>
</comment>
<keyword evidence="13" id="KW-0206">Cytoskeleton</keyword>
<evidence type="ECO:0000256" key="18">
    <source>
        <dbReference type="ARBA" id="ARBA00053703"/>
    </source>
</evidence>
<feature type="region of interest" description="Disordered" evidence="22">
    <location>
        <begin position="660"/>
        <end position="999"/>
    </location>
</feature>
<comment type="function">
    <text evidence="18">Mediates phosphorylation of MECP2. May regulate ciliogenesis.</text>
</comment>
<evidence type="ECO:0000256" key="22">
    <source>
        <dbReference type="SAM" id="MobiDB-lite"/>
    </source>
</evidence>
<dbReference type="FunFam" id="1.10.510.10:FF:000127">
    <property type="entry name" value="Putative cyclin-dependent kinase-like 5"/>
    <property type="match status" value="1"/>
</dbReference>
<evidence type="ECO:0000256" key="8">
    <source>
        <dbReference type="ARBA" id="ARBA00022553"/>
    </source>
</evidence>
<evidence type="ECO:0000256" key="6">
    <source>
        <dbReference type="ARBA" id="ARBA00022490"/>
    </source>
</evidence>
<evidence type="ECO:0000256" key="15">
    <source>
        <dbReference type="ARBA" id="ARBA00023273"/>
    </source>
</evidence>
<feature type="compositionally biased region" description="Polar residues" evidence="22">
    <location>
        <begin position="911"/>
        <end position="921"/>
    </location>
</feature>
<dbReference type="PROSITE" id="PS00107">
    <property type="entry name" value="PROTEIN_KINASE_ATP"/>
    <property type="match status" value="1"/>
</dbReference>
<comment type="subcellular location">
    <subcellularLocation>
        <location evidence="1">Cytoplasm</location>
        <location evidence="1">Cytoskeleton</location>
        <location evidence="1">Cilium basal body</location>
    </subcellularLocation>
    <subcellularLocation>
        <location evidence="3">Cytoplasm</location>
        <location evidence="3">Cytoskeleton</location>
        <location evidence="3">Microtubule organizing center</location>
        <location evidence="3">Centrosome</location>
    </subcellularLocation>
    <subcellularLocation>
        <location evidence="2">Nucleus</location>
    </subcellularLocation>
</comment>
<feature type="compositionally biased region" description="Basic and acidic residues" evidence="22">
    <location>
        <begin position="719"/>
        <end position="731"/>
    </location>
</feature>
<evidence type="ECO:0000256" key="19">
    <source>
        <dbReference type="ARBA" id="ARBA00066155"/>
    </source>
</evidence>
<dbReference type="SMART" id="SM00220">
    <property type="entry name" value="S_TKc"/>
    <property type="match status" value="1"/>
</dbReference>
<gene>
    <name evidence="24" type="ORF">SMAX5B_007878</name>
</gene>
<reference evidence="24 25" key="1">
    <citation type="submission" date="2017-12" db="EMBL/GenBank/DDBJ databases">
        <title>Integrating genomic resources of turbot (Scophthalmus maximus) in depth evaluation of genetic and physical mapping variation across individuals.</title>
        <authorList>
            <person name="Martinez P."/>
        </authorList>
    </citation>
    <scope>NUCLEOTIDE SEQUENCE [LARGE SCALE GENOMIC DNA]</scope>
</reference>
<protein>
    <recommendedName>
        <fullName evidence="20">Cyclin-dependent kinase-like 5</fullName>
        <ecNumber evidence="5">2.7.11.22</ecNumber>
    </recommendedName>
</protein>
<keyword evidence="7" id="KW-0723">Serine/threonine-protein kinase</keyword>
<evidence type="ECO:0000256" key="7">
    <source>
        <dbReference type="ARBA" id="ARBA00022527"/>
    </source>
</evidence>
<evidence type="ECO:0000256" key="5">
    <source>
        <dbReference type="ARBA" id="ARBA00012425"/>
    </source>
</evidence>
<feature type="domain" description="Protein kinase" evidence="23">
    <location>
        <begin position="13"/>
        <end position="297"/>
    </location>
</feature>
<dbReference type="Pfam" id="PF00069">
    <property type="entry name" value="Pkinase"/>
    <property type="match status" value="1"/>
</dbReference>
<evidence type="ECO:0000256" key="21">
    <source>
        <dbReference type="PROSITE-ProRule" id="PRU10141"/>
    </source>
</evidence>
<evidence type="ECO:0000256" key="11">
    <source>
        <dbReference type="ARBA" id="ARBA00022777"/>
    </source>
</evidence>
<evidence type="ECO:0000256" key="10">
    <source>
        <dbReference type="ARBA" id="ARBA00022741"/>
    </source>
</evidence>
<dbReference type="PANTHER" id="PTHR24056:SF111">
    <property type="entry name" value="CYCLIN-DEPENDENT KINASE-LIKE 5"/>
    <property type="match status" value="1"/>
</dbReference>
<evidence type="ECO:0000256" key="2">
    <source>
        <dbReference type="ARBA" id="ARBA00004123"/>
    </source>
</evidence>
<evidence type="ECO:0000313" key="24">
    <source>
        <dbReference type="EMBL" id="AWP11381.1"/>
    </source>
</evidence>
<dbReference type="EC" id="2.7.11.22" evidence="5"/>
<dbReference type="Gene3D" id="1.10.510.10">
    <property type="entry name" value="Transferase(Phosphotransferase) domain 1"/>
    <property type="match status" value="1"/>
</dbReference>
<keyword evidence="8" id="KW-0597">Phosphoprotein</keyword>
<keyword evidence="12 21" id="KW-0067">ATP-binding</keyword>
<feature type="region of interest" description="Disordered" evidence="22">
    <location>
        <begin position="527"/>
        <end position="622"/>
    </location>
</feature>
<keyword evidence="9" id="KW-0808">Transferase</keyword>
<dbReference type="GO" id="GO:0005524">
    <property type="term" value="F:ATP binding"/>
    <property type="evidence" value="ECO:0007669"/>
    <property type="project" value="UniProtKB-UniRule"/>
</dbReference>
<keyword evidence="25" id="KW-1185">Reference proteome</keyword>
<proteinExistence type="inferred from homology"/>